<comment type="similarity">
    <text evidence="2">Belongs to the MerB family.</text>
</comment>
<evidence type="ECO:0000256" key="3">
    <source>
        <dbReference type="ARBA" id="ARBA00013237"/>
    </source>
</evidence>
<evidence type="ECO:0000313" key="13">
    <source>
        <dbReference type="Proteomes" id="UP001501495"/>
    </source>
</evidence>
<gene>
    <name evidence="12" type="primary">merB</name>
    <name evidence="12" type="ORF">GCM10022215_38160</name>
</gene>
<feature type="compositionally biased region" description="Polar residues" evidence="10">
    <location>
        <begin position="31"/>
        <end position="59"/>
    </location>
</feature>
<keyword evidence="7 12" id="KW-0456">Lyase</keyword>
<dbReference type="InterPro" id="IPR053717">
    <property type="entry name" value="MerB_lyase_sf"/>
</dbReference>
<evidence type="ECO:0000259" key="11">
    <source>
        <dbReference type="Pfam" id="PF12324"/>
    </source>
</evidence>
<dbReference type="InterPro" id="IPR004927">
    <property type="entry name" value="MerB"/>
</dbReference>
<dbReference type="GO" id="GO:0016829">
    <property type="term" value="F:lyase activity"/>
    <property type="evidence" value="ECO:0007669"/>
    <property type="project" value="UniProtKB-KW"/>
</dbReference>
<dbReference type="InterPro" id="IPR036390">
    <property type="entry name" value="WH_DNA-bd_sf"/>
</dbReference>
<dbReference type="Gene3D" id="3.30.450.410">
    <property type="match status" value="1"/>
</dbReference>
<evidence type="ECO:0000256" key="10">
    <source>
        <dbReference type="SAM" id="MobiDB-lite"/>
    </source>
</evidence>
<evidence type="ECO:0000256" key="7">
    <source>
        <dbReference type="ARBA" id="ARBA00023239"/>
    </source>
</evidence>
<comment type="caution">
    <text evidence="12">The sequence shown here is derived from an EMBL/GenBank/DDBJ whole genome shotgun (WGS) entry which is preliminary data.</text>
</comment>
<dbReference type="EC" id="4.99.1.2" evidence="3"/>
<proteinExistence type="inferred from homology"/>
<evidence type="ECO:0000256" key="6">
    <source>
        <dbReference type="ARBA" id="ARBA00022914"/>
    </source>
</evidence>
<feature type="domain" description="Alkylmercury lyase helix-turn-helix" evidence="11">
    <location>
        <begin position="50"/>
        <end position="123"/>
    </location>
</feature>
<dbReference type="SUPFAM" id="SSF160387">
    <property type="entry name" value="NosL/MerB-like"/>
    <property type="match status" value="1"/>
</dbReference>
<dbReference type="SUPFAM" id="SSF46785">
    <property type="entry name" value="Winged helix' DNA-binding domain"/>
    <property type="match status" value="1"/>
</dbReference>
<dbReference type="EMBL" id="BAAAZH010000031">
    <property type="protein sequence ID" value="GAA4127566.1"/>
    <property type="molecule type" value="Genomic_DNA"/>
</dbReference>
<evidence type="ECO:0000256" key="5">
    <source>
        <dbReference type="ARBA" id="ARBA00022466"/>
    </source>
</evidence>
<keyword evidence="6" id="KW-0476">Mercury</keyword>
<dbReference type="InterPro" id="IPR024259">
    <property type="entry name" value="MerB_HTH_dom"/>
</dbReference>
<evidence type="ECO:0000256" key="1">
    <source>
        <dbReference type="ARBA" id="ARBA00000165"/>
    </source>
</evidence>
<evidence type="ECO:0000256" key="9">
    <source>
        <dbReference type="ARBA" id="ARBA00031271"/>
    </source>
</evidence>
<dbReference type="NCBIfam" id="NF033555">
    <property type="entry name" value="lyase_MerB"/>
    <property type="match status" value="1"/>
</dbReference>
<keyword evidence="13" id="KW-1185">Reference proteome</keyword>
<dbReference type="NCBIfam" id="NF009710">
    <property type="entry name" value="PRK13239.1"/>
    <property type="match status" value="1"/>
</dbReference>
<organism evidence="12 13">
    <name type="scientific">Nocardioides fonticola</name>
    <dbReference type="NCBI Taxonomy" id="450363"/>
    <lineage>
        <taxon>Bacteria</taxon>
        <taxon>Bacillati</taxon>
        <taxon>Actinomycetota</taxon>
        <taxon>Actinomycetes</taxon>
        <taxon>Propionibacteriales</taxon>
        <taxon>Nocardioidaceae</taxon>
        <taxon>Nocardioides</taxon>
    </lineage>
</organism>
<dbReference type="PRINTS" id="PR01699">
    <property type="entry name" value="ORGNOHGLYASE"/>
</dbReference>
<accession>A0ABP7XYC7</accession>
<evidence type="ECO:0000256" key="8">
    <source>
        <dbReference type="ARBA" id="ARBA00025326"/>
    </source>
</evidence>
<keyword evidence="5" id="KW-0475">Mercuric resistance</keyword>
<name>A0ABP7XYC7_9ACTN</name>
<feature type="region of interest" description="Disordered" evidence="10">
    <location>
        <begin position="1"/>
        <end position="59"/>
    </location>
</feature>
<evidence type="ECO:0000313" key="12">
    <source>
        <dbReference type="EMBL" id="GAA4127566.1"/>
    </source>
</evidence>
<comment type="function">
    <text evidence="8">Cleaves the carbon-mercury bond of organomercurials such as phenylmercuric acetate. One product is Hg(2+), which is subsequently detoxified by the mercuric reductase.</text>
</comment>
<dbReference type="Pfam" id="PF03243">
    <property type="entry name" value="MerB"/>
    <property type="match status" value="1"/>
</dbReference>
<feature type="compositionally biased region" description="Basic and acidic residues" evidence="10">
    <location>
        <begin position="1"/>
        <end position="16"/>
    </location>
</feature>
<sequence>MGALPDHDRRHPDRRQGLHHRRREAVLLRLTRTQTVPTPTQEGNASAMSDLSTQLSQRLTGTEETGLDAGLLIPLLRLLVDGDPVTVEQLAAVAGCTLDEVRRGLAAVPDTEYDEQGRIIGQGLTLRPTPHRFTVAGEELYTWCALDTLIFPALLDRPARVESVSPTSGEPIRVTVDPTAGVTSVEPATAMVSLVNPEKITSIRSSFCNQVHYFTAPEDAAAWLAVHPAAEVVTVAEAYGIAADLTAAFLNQTDAAVADDCHCCC</sequence>
<dbReference type="Proteomes" id="UP001501495">
    <property type="component" value="Unassembled WGS sequence"/>
</dbReference>
<dbReference type="Pfam" id="PF12324">
    <property type="entry name" value="HTH_15"/>
    <property type="match status" value="1"/>
</dbReference>
<evidence type="ECO:0000256" key="2">
    <source>
        <dbReference type="ARBA" id="ARBA00009443"/>
    </source>
</evidence>
<protein>
    <recommendedName>
        <fullName evidence="4">Alkylmercury lyase</fullName>
        <ecNumber evidence="3">4.99.1.2</ecNumber>
    </recommendedName>
    <alternativeName>
        <fullName evidence="9">Organomercurial lyase</fullName>
    </alternativeName>
</protein>
<comment type="catalytic activity">
    <reaction evidence="1">
        <text>an alkylmercury + H(+) = an alkane + Hg(2+)</text>
        <dbReference type="Rhea" id="RHEA:18777"/>
        <dbReference type="ChEBI" id="CHEBI:15378"/>
        <dbReference type="ChEBI" id="CHEBI:16793"/>
        <dbReference type="ChEBI" id="CHEBI:18310"/>
        <dbReference type="ChEBI" id="CHEBI:83725"/>
        <dbReference type="EC" id="4.99.1.2"/>
    </reaction>
</comment>
<reference evidence="13" key="1">
    <citation type="journal article" date="2019" name="Int. J. Syst. Evol. Microbiol.">
        <title>The Global Catalogue of Microorganisms (GCM) 10K type strain sequencing project: providing services to taxonomists for standard genome sequencing and annotation.</title>
        <authorList>
            <consortium name="The Broad Institute Genomics Platform"/>
            <consortium name="The Broad Institute Genome Sequencing Center for Infectious Disease"/>
            <person name="Wu L."/>
            <person name="Ma J."/>
        </authorList>
    </citation>
    <scope>NUCLEOTIDE SEQUENCE [LARGE SCALE GENOMIC DNA]</scope>
    <source>
        <strain evidence="13">JCM 16703</strain>
    </source>
</reference>
<evidence type="ECO:0000256" key="4">
    <source>
        <dbReference type="ARBA" id="ARBA00018180"/>
    </source>
</evidence>